<reference evidence="2" key="2">
    <citation type="submission" date="2020-09" db="EMBL/GenBank/DDBJ databases">
        <authorList>
            <person name="Sun Q."/>
            <person name="Ohkuma M."/>
        </authorList>
    </citation>
    <scope>NUCLEOTIDE SEQUENCE</scope>
    <source>
        <strain evidence="2">JCM 17820</strain>
    </source>
</reference>
<feature type="transmembrane region" description="Helical" evidence="1">
    <location>
        <begin position="95"/>
        <end position="122"/>
    </location>
</feature>
<dbReference type="EMBL" id="BMOU01000004">
    <property type="protein sequence ID" value="GGN97610.1"/>
    <property type="molecule type" value="Genomic_DNA"/>
</dbReference>
<evidence type="ECO:0000313" key="2">
    <source>
        <dbReference type="EMBL" id="GGN97610.1"/>
    </source>
</evidence>
<protein>
    <submittedName>
        <fullName evidence="2">Uncharacterized protein</fullName>
    </submittedName>
</protein>
<evidence type="ECO:0000256" key="1">
    <source>
        <dbReference type="SAM" id="Phobius"/>
    </source>
</evidence>
<feature type="transmembrane region" description="Helical" evidence="1">
    <location>
        <begin position="6"/>
        <end position="25"/>
    </location>
</feature>
<gene>
    <name evidence="2" type="ORF">GCM10009030_27010</name>
</gene>
<dbReference type="AlphaFoldDB" id="A0A830GNB4"/>
<feature type="transmembrane region" description="Helical" evidence="1">
    <location>
        <begin position="46"/>
        <end position="75"/>
    </location>
</feature>
<keyword evidence="3" id="KW-1185">Reference proteome</keyword>
<proteinExistence type="predicted"/>
<reference evidence="2" key="1">
    <citation type="journal article" date="2014" name="Int. J. Syst. Evol. Microbiol.">
        <title>Complete genome sequence of Corynebacterium casei LMG S-19264T (=DSM 44701T), isolated from a smear-ripened cheese.</title>
        <authorList>
            <consortium name="US DOE Joint Genome Institute (JGI-PGF)"/>
            <person name="Walter F."/>
            <person name="Albersmeier A."/>
            <person name="Kalinowski J."/>
            <person name="Ruckert C."/>
        </authorList>
    </citation>
    <scope>NUCLEOTIDE SEQUENCE</scope>
    <source>
        <strain evidence="2">JCM 17820</strain>
    </source>
</reference>
<accession>A0A830GNB4</accession>
<organism evidence="2 3">
    <name type="scientific">Haloarcula pellucida</name>
    <dbReference type="NCBI Taxonomy" id="1427151"/>
    <lineage>
        <taxon>Archaea</taxon>
        <taxon>Methanobacteriati</taxon>
        <taxon>Methanobacteriota</taxon>
        <taxon>Stenosarchaea group</taxon>
        <taxon>Halobacteria</taxon>
        <taxon>Halobacteriales</taxon>
        <taxon>Haloarculaceae</taxon>
        <taxon>Haloarcula</taxon>
    </lineage>
</organism>
<keyword evidence="1" id="KW-0472">Membrane</keyword>
<sequence>MAEGDILVGLITAVALIQGASSILLNSLVAEIRKLYDSEANHLYRIYGAISVSYLLSLIGLIAFGWGVLAVVKILDFGISGQGEPLPPLSLDAYSFIGTIFLFSGIILTWLAVIYSSGIIAYEKKKSS</sequence>
<keyword evidence="1" id="KW-0812">Transmembrane</keyword>
<keyword evidence="1" id="KW-1133">Transmembrane helix</keyword>
<evidence type="ECO:0000313" key="3">
    <source>
        <dbReference type="Proteomes" id="UP000605784"/>
    </source>
</evidence>
<dbReference type="RefSeq" id="WP_188998752.1">
    <property type="nucleotide sequence ID" value="NZ_BMOU01000004.1"/>
</dbReference>
<name>A0A830GNB4_9EURY</name>
<comment type="caution">
    <text evidence="2">The sequence shown here is derived from an EMBL/GenBank/DDBJ whole genome shotgun (WGS) entry which is preliminary data.</text>
</comment>
<dbReference type="Proteomes" id="UP000605784">
    <property type="component" value="Unassembled WGS sequence"/>
</dbReference>